<keyword evidence="4 10" id="KW-0547">Nucleotide-binding</keyword>
<dbReference type="SUPFAM" id="SSF52374">
    <property type="entry name" value="Nucleotidylyl transferase"/>
    <property type="match status" value="1"/>
</dbReference>
<evidence type="ECO:0000256" key="10">
    <source>
        <dbReference type="RuleBase" id="RU363038"/>
    </source>
</evidence>
<evidence type="ECO:0000256" key="3">
    <source>
        <dbReference type="ARBA" id="ARBA00022598"/>
    </source>
</evidence>
<proteinExistence type="inferred from homology"/>
<dbReference type="InterPro" id="IPR005148">
    <property type="entry name" value="Arg-tRNA-synth_N"/>
</dbReference>
<dbReference type="PANTHER" id="PTHR11956">
    <property type="entry name" value="ARGINYL-TRNA SYNTHETASE"/>
    <property type="match status" value="1"/>
</dbReference>
<evidence type="ECO:0000256" key="2">
    <source>
        <dbReference type="ARBA" id="ARBA00012837"/>
    </source>
</evidence>
<dbReference type="GO" id="GO:0005737">
    <property type="term" value="C:cytoplasm"/>
    <property type="evidence" value="ECO:0007669"/>
    <property type="project" value="UniProtKB-UniRule"/>
</dbReference>
<keyword evidence="3 10" id="KW-0436">Ligase</keyword>
<dbReference type="EC" id="6.1.1.19" evidence="2 9"/>
<dbReference type="GO" id="GO:0006420">
    <property type="term" value="P:arginyl-tRNA aminoacylation"/>
    <property type="evidence" value="ECO:0007669"/>
    <property type="project" value="UniProtKB-UniRule"/>
</dbReference>
<dbReference type="NCBIfam" id="TIGR00456">
    <property type="entry name" value="argS"/>
    <property type="match status" value="1"/>
</dbReference>
<accession>A0A2H0RM26</accession>
<evidence type="ECO:0000256" key="5">
    <source>
        <dbReference type="ARBA" id="ARBA00022840"/>
    </source>
</evidence>
<evidence type="ECO:0000256" key="9">
    <source>
        <dbReference type="NCBIfam" id="TIGR00456"/>
    </source>
</evidence>
<dbReference type="Gene3D" id="3.30.1360.70">
    <property type="entry name" value="Arginyl tRNA synthetase N-terminal domain"/>
    <property type="match status" value="1"/>
</dbReference>
<dbReference type="EMBL" id="PCYL01000027">
    <property type="protein sequence ID" value="PIR46835.1"/>
    <property type="molecule type" value="Genomic_DNA"/>
</dbReference>
<keyword evidence="7 10" id="KW-0030">Aminoacyl-tRNA synthetase</keyword>
<dbReference type="SMART" id="SM00836">
    <property type="entry name" value="DALR_1"/>
    <property type="match status" value="1"/>
</dbReference>
<dbReference type="AlphaFoldDB" id="A0A2H0RM26"/>
<dbReference type="InterPro" id="IPR009080">
    <property type="entry name" value="tRNAsynth_Ia_anticodon-bd"/>
</dbReference>
<dbReference type="GO" id="GO:0005524">
    <property type="term" value="F:ATP binding"/>
    <property type="evidence" value="ECO:0007669"/>
    <property type="project" value="UniProtKB-KW"/>
</dbReference>
<comment type="similarity">
    <text evidence="1 10">Belongs to the class-I aminoacyl-tRNA synthetase family.</text>
</comment>
<evidence type="ECO:0000256" key="6">
    <source>
        <dbReference type="ARBA" id="ARBA00022917"/>
    </source>
</evidence>
<dbReference type="Pfam" id="PF00750">
    <property type="entry name" value="tRNA-synt_1d"/>
    <property type="match status" value="1"/>
</dbReference>
<feature type="domain" description="DALR anticodon binding" evidence="12">
    <location>
        <begin position="459"/>
        <end position="573"/>
    </location>
</feature>
<evidence type="ECO:0000256" key="11">
    <source>
        <dbReference type="SAM" id="MobiDB-lite"/>
    </source>
</evidence>
<dbReference type="InterPro" id="IPR001278">
    <property type="entry name" value="Arg-tRNA-ligase"/>
</dbReference>
<evidence type="ECO:0000313" key="15">
    <source>
        <dbReference type="Proteomes" id="UP000230833"/>
    </source>
</evidence>
<dbReference type="Gene3D" id="1.10.730.10">
    <property type="entry name" value="Isoleucyl-tRNA Synthetase, Domain 1"/>
    <property type="match status" value="1"/>
</dbReference>
<dbReference type="InterPro" id="IPR035684">
    <property type="entry name" value="ArgRS_core"/>
</dbReference>
<dbReference type="Gene3D" id="3.40.50.620">
    <property type="entry name" value="HUPs"/>
    <property type="match status" value="1"/>
</dbReference>
<dbReference type="PRINTS" id="PR01038">
    <property type="entry name" value="TRNASYNTHARG"/>
</dbReference>
<comment type="catalytic activity">
    <reaction evidence="8">
        <text>tRNA(Arg) + L-arginine + ATP = L-arginyl-tRNA(Arg) + AMP + diphosphate</text>
        <dbReference type="Rhea" id="RHEA:20301"/>
        <dbReference type="Rhea" id="RHEA-COMP:9658"/>
        <dbReference type="Rhea" id="RHEA-COMP:9673"/>
        <dbReference type="ChEBI" id="CHEBI:30616"/>
        <dbReference type="ChEBI" id="CHEBI:32682"/>
        <dbReference type="ChEBI" id="CHEBI:33019"/>
        <dbReference type="ChEBI" id="CHEBI:78442"/>
        <dbReference type="ChEBI" id="CHEBI:78513"/>
        <dbReference type="ChEBI" id="CHEBI:456215"/>
        <dbReference type="EC" id="6.1.1.19"/>
    </reaction>
</comment>
<sequence length="573" mass="63955">MIREEIEALLDEALGKQGGGVLNTRGSVLEHPSSLSHGDYATSVALVIARKKGVPALEFAKLVASSFQKNELVESVSVADPGFINIRLSKKGIGTAISTIDDNFGKNENRNGMREMYEYTDPNPFKVFHIGHMMSNTIGESLSRLAEQSGAKVVRANYQGDVGLHVAKAIYGMKNTIDRMPGELATLSEKTRWLGDAYVVGAKHYEDDKSAKEEIDILNKKIFEKSDEEINKLYEKGREWSLSHFEEIYKKLGTKFDHYFFESDVAGRGIEIVKDGESKGVFKESDGAMVFEGEKHGLHTRVFLNGAGLPTYETKDLGLNVSKFATVEDLDVSVIITANEQNEYFKVMLKALSFSHPEVSNKTRHMGHGMMLGTNGKKMSSRTGEVITGEGLLLEMEELARIKVRLTNINADEEEEEMIATRVAVAAIKYSVLKQQIGKNIVFDREKALSFEGDSGPYLLYTYARAKSVLRKGESEGILTDSGMPKDWQLTELERKLYWLPEIIERATDETSPNLVATYLIDVAQTFNTYYSNTKLVDSEDHASPYKLYLTKALSHVLKNGLYALGIETVERM</sequence>
<dbReference type="PANTHER" id="PTHR11956:SF5">
    <property type="entry name" value="ARGININE--TRNA LIGASE, CYTOPLASMIC"/>
    <property type="match status" value="1"/>
</dbReference>
<evidence type="ECO:0000256" key="8">
    <source>
        <dbReference type="ARBA" id="ARBA00049339"/>
    </source>
</evidence>
<feature type="region of interest" description="Disordered" evidence="11">
    <location>
        <begin position="363"/>
        <end position="382"/>
    </location>
</feature>
<dbReference type="GO" id="GO:0004814">
    <property type="term" value="F:arginine-tRNA ligase activity"/>
    <property type="evidence" value="ECO:0007669"/>
    <property type="project" value="UniProtKB-UniRule"/>
</dbReference>
<dbReference type="InterPro" id="IPR036695">
    <property type="entry name" value="Arg-tRNA-synth_N_sf"/>
</dbReference>
<dbReference type="Proteomes" id="UP000230833">
    <property type="component" value="Unassembled WGS sequence"/>
</dbReference>
<organism evidence="14 15">
    <name type="scientific">Candidatus Vogelbacteria bacterium CG10_big_fil_rev_8_21_14_0_10_45_14</name>
    <dbReference type="NCBI Taxonomy" id="1975042"/>
    <lineage>
        <taxon>Bacteria</taxon>
        <taxon>Candidatus Vogeliibacteriota</taxon>
    </lineage>
</organism>
<evidence type="ECO:0000256" key="4">
    <source>
        <dbReference type="ARBA" id="ARBA00022741"/>
    </source>
</evidence>
<keyword evidence="6 10" id="KW-0648">Protein biosynthesis</keyword>
<dbReference type="Pfam" id="PF03485">
    <property type="entry name" value="Arg_tRNA_synt_N"/>
    <property type="match status" value="1"/>
</dbReference>
<dbReference type="SMART" id="SM01016">
    <property type="entry name" value="Arg_tRNA_synt_N"/>
    <property type="match status" value="1"/>
</dbReference>
<dbReference type="InterPro" id="IPR008909">
    <property type="entry name" value="DALR_anticod-bd"/>
</dbReference>
<evidence type="ECO:0000259" key="13">
    <source>
        <dbReference type="SMART" id="SM01016"/>
    </source>
</evidence>
<evidence type="ECO:0000259" key="12">
    <source>
        <dbReference type="SMART" id="SM00836"/>
    </source>
</evidence>
<reference evidence="14 15" key="1">
    <citation type="submission" date="2017-09" db="EMBL/GenBank/DDBJ databases">
        <title>Depth-based differentiation of microbial function through sediment-hosted aquifers and enrichment of novel symbionts in the deep terrestrial subsurface.</title>
        <authorList>
            <person name="Probst A.J."/>
            <person name="Ladd B."/>
            <person name="Jarett J.K."/>
            <person name="Geller-Mcgrath D.E."/>
            <person name="Sieber C.M."/>
            <person name="Emerson J.B."/>
            <person name="Anantharaman K."/>
            <person name="Thomas B.C."/>
            <person name="Malmstrom R."/>
            <person name="Stieglmeier M."/>
            <person name="Klingl A."/>
            <person name="Woyke T."/>
            <person name="Ryan C.M."/>
            <person name="Banfield J.F."/>
        </authorList>
    </citation>
    <scope>NUCLEOTIDE SEQUENCE [LARGE SCALE GENOMIC DNA]</scope>
    <source>
        <strain evidence="14">CG10_big_fil_rev_8_21_14_0_10_45_14</strain>
    </source>
</reference>
<comment type="caution">
    <text evidence="14">The sequence shown here is derived from an EMBL/GenBank/DDBJ whole genome shotgun (WGS) entry which is preliminary data.</text>
</comment>
<evidence type="ECO:0000256" key="1">
    <source>
        <dbReference type="ARBA" id="ARBA00005594"/>
    </source>
</evidence>
<dbReference type="SUPFAM" id="SSF55190">
    <property type="entry name" value="Arginyl-tRNA synthetase (ArgRS), N-terminal 'additional' domain"/>
    <property type="match status" value="1"/>
</dbReference>
<evidence type="ECO:0000256" key="7">
    <source>
        <dbReference type="ARBA" id="ARBA00023146"/>
    </source>
</evidence>
<dbReference type="SUPFAM" id="SSF47323">
    <property type="entry name" value="Anticodon-binding domain of a subclass of class I aminoacyl-tRNA synthetases"/>
    <property type="match status" value="1"/>
</dbReference>
<feature type="domain" description="Arginyl tRNA synthetase N-terminal" evidence="13">
    <location>
        <begin position="4"/>
        <end position="88"/>
    </location>
</feature>
<protein>
    <recommendedName>
        <fullName evidence="2 9">Arginine--tRNA ligase</fullName>
        <ecNumber evidence="2 9">6.1.1.19</ecNumber>
    </recommendedName>
</protein>
<gene>
    <name evidence="14" type="primary">argS</name>
    <name evidence="14" type="ORF">COV07_02100</name>
</gene>
<dbReference type="Pfam" id="PF05746">
    <property type="entry name" value="DALR_1"/>
    <property type="match status" value="1"/>
</dbReference>
<name>A0A2H0RM26_9BACT</name>
<evidence type="ECO:0000313" key="14">
    <source>
        <dbReference type="EMBL" id="PIR46835.1"/>
    </source>
</evidence>
<keyword evidence="5 10" id="KW-0067">ATP-binding</keyword>
<dbReference type="InterPro" id="IPR014729">
    <property type="entry name" value="Rossmann-like_a/b/a_fold"/>
</dbReference>